<dbReference type="PROSITE" id="PS50901">
    <property type="entry name" value="FTSK"/>
    <property type="match status" value="2"/>
</dbReference>
<dbReference type="PANTHER" id="PTHR22683:SF1">
    <property type="entry name" value="TYPE VII SECRETION SYSTEM PROTEIN ESSC"/>
    <property type="match status" value="1"/>
</dbReference>
<dbReference type="InterPro" id="IPR027417">
    <property type="entry name" value="P-loop_NTPase"/>
</dbReference>
<evidence type="ECO:0000256" key="1">
    <source>
        <dbReference type="ARBA" id="ARBA00022737"/>
    </source>
</evidence>
<proteinExistence type="predicted"/>
<keyword evidence="1" id="KW-0677">Repeat</keyword>
<dbReference type="EMBL" id="NGLB01000001">
    <property type="protein sequence ID" value="OTN98589.1"/>
    <property type="molecule type" value="Genomic_DNA"/>
</dbReference>
<comment type="caution">
    <text evidence="6">The sequence shown here is derived from an EMBL/GenBank/DDBJ whole genome shotgun (WGS) entry which is preliminary data.</text>
</comment>
<dbReference type="SMART" id="SM00382">
    <property type="entry name" value="AAA"/>
    <property type="match status" value="2"/>
</dbReference>
<feature type="binding site" evidence="4">
    <location>
        <begin position="672"/>
        <end position="679"/>
    </location>
    <ligand>
        <name>ATP</name>
        <dbReference type="ChEBI" id="CHEBI:30616"/>
    </ligand>
</feature>
<dbReference type="InterPro" id="IPR050206">
    <property type="entry name" value="FtsK/SpoIIIE/SftA"/>
</dbReference>
<dbReference type="SUPFAM" id="SSF52540">
    <property type="entry name" value="P-loop containing nucleoside triphosphate hydrolases"/>
    <property type="match status" value="2"/>
</dbReference>
<feature type="domain" description="FtsK" evidence="5">
    <location>
        <begin position="996"/>
        <end position="1185"/>
    </location>
</feature>
<dbReference type="Gene3D" id="3.40.50.300">
    <property type="entry name" value="P-loop containing nucleotide triphosphate hydrolases"/>
    <property type="match status" value="2"/>
</dbReference>
<evidence type="ECO:0000256" key="2">
    <source>
        <dbReference type="ARBA" id="ARBA00022741"/>
    </source>
</evidence>
<protein>
    <submittedName>
        <fullName evidence="6">Type VII secretion protein EssC</fullName>
    </submittedName>
</protein>
<dbReference type="InterPro" id="IPR003593">
    <property type="entry name" value="AAA+_ATPase"/>
</dbReference>
<accession>A0AB73N7U9</accession>
<dbReference type="InterPro" id="IPR002543">
    <property type="entry name" value="FtsK_dom"/>
</dbReference>
<feature type="domain" description="FtsK" evidence="5">
    <location>
        <begin position="652"/>
        <end position="854"/>
    </location>
</feature>
<reference evidence="6 7" key="1">
    <citation type="submission" date="2017-05" db="EMBL/GenBank/DDBJ databases">
        <title>The Genome Sequence of Enterococcus faecium 6F2_DIV0138.</title>
        <authorList>
            <consortium name="The Broad Institute Genomics Platform"/>
            <consortium name="The Broad Institute Genomic Center for Infectious Diseases"/>
            <person name="Earl A."/>
            <person name="Manson A."/>
            <person name="Schwartman J."/>
            <person name="Gilmore M."/>
            <person name="Abouelleil A."/>
            <person name="Cao P."/>
            <person name="Chapman S."/>
            <person name="Cusick C."/>
            <person name="Shea T."/>
            <person name="Young S."/>
            <person name="Neafsey D."/>
            <person name="Nusbaum C."/>
            <person name="Birren B."/>
        </authorList>
    </citation>
    <scope>NUCLEOTIDE SEQUENCE [LARGE SCALE GENOMIC DNA]</scope>
    <source>
        <strain evidence="6 7">6F2_DIV0138</strain>
    </source>
</reference>
<dbReference type="GO" id="GO:0003677">
    <property type="term" value="F:DNA binding"/>
    <property type="evidence" value="ECO:0007669"/>
    <property type="project" value="InterPro"/>
</dbReference>
<feature type="binding site" evidence="4">
    <location>
        <begin position="1015"/>
        <end position="1022"/>
    </location>
    <ligand>
        <name>ATP</name>
        <dbReference type="ChEBI" id="CHEBI:30616"/>
    </ligand>
</feature>
<evidence type="ECO:0000313" key="6">
    <source>
        <dbReference type="EMBL" id="OTN98589.1"/>
    </source>
</evidence>
<evidence type="ECO:0000256" key="4">
    <source>
        <dbReference type="PROSITE-ProRule" id="PRU00289"/>
    </source>
</evidence>
<dbReference type="Proteomes" id="UP000194737">
    <property type="component" value="Unassembled WGS sequence"/>
</dbReference>
<name>A0AB73N7U9_ENTFC</name>
<dbReference type="GO" id="GO:0005524">
    <property type="term" value="F:ATP binding"/>
    <property type="evidence" value="ECO:0007669"/>
    <property type="project" value="UniProtKB-UniRule"/>
</dbReference>
<organism evidence="6 7">
    <name type="scientific">Enterococcus faecium</name>
    <name type="common">Streptococcus faecium</name>
    <dbReference type="NCBI Taxonomy" id="1352"/>
    <lineage>
        <taxon>Bacteria</taxon>
        <taxon>Bacillati</taxon>
        <taxon>Bacillota</taxon>
        <taxon>Bacilli</taxon>
        <taxon>Lactobacillales</taxon>
        <taxon>Enterococcaceae</taxon>
        <taxon>Enterococcus</taxon>
    </lineage>
</organism>
<gene>
    <name evidence="6" type="ORF">A5804_000072</name>
</gene>
<dbReference type="NCBIfam" id="TIGR03928">
    <property type="entry name" value="T7_EssCb_Firm"/>
    <property type="match status" value="1"/>
</dbReference>
<dbReference type="InterPro" id="IPR023839">
    <property type="entry name" value="Firmicutes_EssC_C"/>
</dbReference>
<sequence length="1481" mass="168093">MEIFEKNEIKKENQIVLDNRKDSDNILFVIYLLDEQLKKVVLTKTTPFINFQKFKFGIINDKLFINGESVPLGKVEKDGQQFLVLSKYNVKTTFFTHNKSEDLTIGNQAHYAIKTNSKVKLVLHEKQLIIIPNGSLIYCDKEKITKNCVIPIHDGIKIVTDDFQVEQLNGQWGISSFTTDFVFDYNQVLVQKQKRLYPLNFPDYRRSPRLNLEIPTDKFRIDVQEKSQSSKKESLMKMILPPLGMFAMTAFTTVISGRNPIMMLGMGGMSLMTAGFTVSQYFTEKNDRVKVDKTSAEIYAKYLVKAVGEIDVAYQKERSILEFQQPSPIELANKIKTYDARIYERTCQNKDFLNVSLGLSDEPTHLKIETNVDAKDLSEEANHLRDIQDYYQTQRNVPTILELKEQTVGFVGTEEEVSTVLELILFQIAFFHSYQDVNFISLVSKKEYEKTWKSMRFLPHFHLNEFNMRGIIYSDKLRDVVLNSFYQLLNKRKQILKESGKEAPRFTPHYIFSISDDSYLAGHGINELLAEDMSNLGVTVIWCKENEKLLPETITALIEVRNSTSGRFVTDHGTYIDKIFQPYELPINLEVSLRILGNLNHLEVEKNSVPESLSLLEQYEVKKVEELNIAERWKEAQPNKSIRSLIGWRGKSDYAYWDLHERAHGPHALVGGTTGSGKSEFLTTYLIGLAINFSPEDVGMLIIDWKGGGIANTLNKLPHFMGAITNLDGAGTARALASIKAELDKRQREFAKYGVNNINGYMALYKERLTPKPEINYPTMPLPHLILVSDEFAELKANVPEFLDELTSVARIGRSLGVHLILATQKPSGVVNDQIEANSTSKIALKMANVQDSNELLKTPDAAHITNPGRGYLKVGENEVYELFQSGYAGVLYDPEKNSEEVVDERLYKINSLGQQELLYDPKIEVKQGKDTSDFPTQLEAVISEIEAIFENTNYLLPDKPWLPNLPENISTPKVTQTGLRTLKVPLGLLDIPSEQAQVEYYFDLEKQNNTTIFASSGYGKSTVLQTLALNLARANTPEQVQFHLLDFGNNGLLPLKELPHVADIVTLEEEEKLEKMLNRIASTLAERKKQFKEIGVASLSQYEAKTKQQLPILINLLDNYDGLSLNDKRKDTIDNLLLQVLRDGASLGIYLILTASRTGAIRMNMMSAIATKMVLYLNEESELVSIMGRDKVLQEAKSGRGQVMLDVPRAIQFYLPVPANNSSDLLENLEAEVSTLNKNWLGIRPEPIPMVPEKLTVEKLNEMIPRKEENILYLGVNKDSAQIEEFQLFQGYGLGMFVESGKQAKLILPRILSQITSMNCKIETILIDGVGNLVNHQDSFSIYISSEQLSNQSVELKKSLDFLLVEGDTLRIIVINGLAELNEKLALKQEEFTRFLNESNEYTQFVFLDNVEKVGNSYGGITQLIKENLYYFLFGGDLKKQRFVEGLTLEQTKIVPPRHILHQLKDENFGTVVLPMEESK</sequence>
<dbReference type="Pfam" id="PF01580">
    <property type="entry name" value="FtsK_SpoIIIE"/>
    <property type="match status" value="2"/>
</dbReference>
<keyword evidence="2 4" id="KW-0547">Nucleotide-binding</keyword>
<keyword evidence="3 4" id="KW-0067">ATP-binding</keyword>
<evidence type="ECO:0000313" key="7">
    <source>
        <dbReference type="Proteomes" id="UP000194737"/>
    </source>
</evidence>
<evidence type="ECO:0000256" key="3">
    <source>
        <dbReference type="ARBA" id="ARBA00022840"/>
    </source>
</evidence>
<dbReference type="RefSeq" id="WP_086324328.1">
    <property type="nucleotide sequence ID" value="NZ_NGLB01000001.1"/>
</dbReference>
<dbReference type="PANTHER" id="PTHR22683">
    <property type="entry name" value="SPORULATION PROTEIN RELATED"/>
    <property type="match status" value="1"/>
</dbReference>
<evidence type="ECO:0000259" key="5">
    <source>
        <dbReference type="PROSITE" id="PS50901"/>
    </source>
</evidence>